<dbReference type="InParanoid" id="A0A1Y2P9T9"/>
<keyword evidence="1" id="KW-0812">Transmembrane</keyword>
<dbReference type="AlphaFoldDB" id="A0A1Y2P9T9"/>
<evidence type="ECO:0000313" key="2">
    <source>
        <dbReference type="EMBL" id="OSY87206.1"/>
    </source>
</evidence>
<dbReference type="Proteomes" id="UP000194221">
    <property type="component" value="Unassembled WGS sequence"/>
</dbReference>
<evidence type="ECO:0000313" key="3">
    <source>
        <dbReference type="Proteomes" id="UP000194221"/>
    </source>
</evidence>
<organism evidence="2 3">
    <name type="scientific">Tenacibaculum holothuriorum</name>
    <dbReference type="NCBI Taxonomy" id="1635173"/>
    <lineage>
        <taxon>Bacteria</taxon>
        <taxon>Pseudomonadati</taxon>
        <taxon>Bacteroidota</taxon>
        <taxon>Flavobacteriia</taxon>
        <taxon>Flavobacteriales</taxon>
        <taxon>Flavobacteriaceae</taxon>
        <taxon>Tenacibaculum</taxon>
    </lineage>
</organism>
<feature type="transmembrane region" description="Helical" evidence="1">
    <location>
        <begin position="33"/>
        <end position="50"/>
    </location>
</feature>
<dbReference type="EMBL" id="LAPZ01000013">
    <property type="protein sequence ID" value="OSY87206.1"/>
    <property type="molecule type" value="Genomic_DNA"/>
</dbReference>
<gene>
    <name evidence="2" type="ORF">WH52_12130</name>
</gene>
<feature type="transmembrane region" description="Helical" evidence="1">
    <location>
        <begin position="7"/>
        <end position="27"/>
    </location>
</feature>
<reference evidence="2 3" key="1">
    <citation type="submission" date="2015-03" db="EMBL/GenBank/DDBJ databases">
        <title>Genome sequence of Tenacibaculum sp. S2-2, isolated from intestinal microbiota of sea cucumber, Apostichopus japonicas.</title>
        <authorList>
            <person name="Shao Z."/>
            <person name="Wang L."/>
            <person name="Li X."/>
        </authorList>
    </citation>
    <scope>NUCLEOTIDE SEQUENCE [LARGE SCALE GENOMIC DNA]</scope>
    <source>
        <strain evidence="2 3">S2-2</strain>
    </source>
</reference>
<keyword evidence="1" id="KW-0472">Membrane</keyword>
<accession>A0A1Y2P9T9</accession>
<proteinExistence type="predicted"/>
<evidence type="ECO:0000256" key="1">
    <source>
        <dbReference type="SAM" id="Phobius"/>
    </source>
</evidence>
<keyword evidence="1" id="KW-1133">Transmembrane helix</keyword>
<sequence>MNTLWKYLQYGYLVVGVIFLIEGILKWNSDKEQAFIMFGFAIFITVIFFFKRKFRRKIEERNKKQ</sequence>
<dbReference type="RefSeq" id="WP_086031231.1">
    <property type="nucleotide sequence ID" value="NZ_LAPZ01000013.1"/>
</dbReference>
<dbReference type="OrthoDB" id="1151040at2"/>
<name>A0A1Y2P9T9_9FLAO</name>
<keyword evidence="3" id="KW-1185">Reference proteome</keyword>
<protein>
    <submittedName>
        <fullName evidence="2">Membrane protein</fullName>
    </submittedName>
</protein>
<comment type="caution">
    <text evidence="2">The sequence shown here is derived from an EMBL/GenBank/DDBJ whole genome shotgun (WGS) entry which is preliminary data.</text>
</comment>
<dbReference type="STRING" id="1635173.WH52_12130"/>